<protein>
    <submittedName>
        <fullName evidence="3">Uncharacterized protein</fullName>
    </submittedName>
</protein>
<dbReference type="GeneID" id="94293232"/>
<feature type="compositionally biased region" description="Polar residues" evidence="2">
    <location>
        <begin position="127"/>
        <end position="143"/>
    </location>
</feature>
<accession>A0A836LL82</accession>
<feature type="coiled-coil region" evidence="1">
    <location>
        <begin position="50"/>
        <end position="84"/>
    </location>
</feature>
<dbReference type="EMBL" id="JAFJZO010000004">
    <property type="protein sequence ID" value="KAG5511618.1"/>
    <property type="molecule type" value="Genomic_DNA"/>
</dbReference>
<sequence>MHKGINREQSPLDHHTVLISPDASPSTKTTAKTNDLCDKNTEAVPLVDLLMQASDTIRRERERAATLEQENVKLRAQLDGVRRAYRLVATQRALRSSQALEDVAALSTADEDKLFAYVREQLMGSLEYSSSKPEGRSCTSKSTNKTRPRQPQRTSSAAVSPMVLAAARAQPSSSRAAARSRTKRNVSTPPPPDSRTERATEQHPSVPAKTRAEHGNSYSTLQHGNLKDGVSSRNIPEGRRGGGGTSAEVGSIDTKECPMHSMACRLLRALAPRPTHAILGDIVHTMVIALQRDVQARLNTVQEKTADSSSAMRSLAMVRLQPCVYRLIIGPPAEVKTMERAARRGDRDGARSWSPKRHTTVLHRDHFIIYGTGQKDTNAAPTCHPHVINTVVHLTLDGGTLRVIRGGGHVDFLDYVQRHLRIAF</sequence>
<reference evidence="3 4" key="1">
    <citation type="submission" date="2021-02" db="EMBL/GenBank/DDBJ databases">
        <title>Porcisia hertigi Genome sequencing and assembly.</title>
        <authorList>
            <person name="Almutairi H."/>
            <person name="Gatherer D."/>
        </authorList>
    </citation>
    <scope>NUCLEOTIDE SEQUENCE [LARGE SCALE GENOMIC DNA]</scope>
    <source>
        <strain evidence="3 4">C119</strain>
    </source>
</reference>
<dbReference type="OrthoDB" id="273723at2759"/>
<keyword evidence="4" id="KW-1185">Reference proteome</keyword>
<comment type="caution">
    <text evidence="3">The sequence shown here is derived from an EMBL/GenBank/DDBJ whole genome shotgun (WGS) entry which is preliminary data.</text>
</comment>
<dbReference type="KEGG" id="phet:94293232"/>
<dbReference type="AlphaFoldDB" id="A0A836LL82"/>
<proteinExistence type="predicted"/>
<evidence type="ECO:0000256" key="2">
    <source>
        <dbReference type="SAM" id="MobiDB-lite"/>
    </source>
</evidence>
<organism evidence="3 4">
    <name type="scientific">Porcisia hertigi</name>
    <dbReference type="NCBI Taxonomy" id="2761500"/>
    <lineage>
        <taxon>Eukaryota</taxon>
        <taxon>Discoba</taxon>
        <taxon>Euglenozoa</taxon>
        <taxon>Kinetoplastea</taxon>
        <taxon>Metakinetoplastina</taxon>
        <taxon>Trypanosomatida</taxon>
        <taxon>Trypanosomatidae</taxon>
        <taxon>Leishmaniinae</taxon>
        <taxon>Porcisia</taxon>
    </lineage>
</organism>
<feature type="region of interest" description="Disordered" evidence="2">
    <location>
        <begin position="1"/>
        <end position="33"/>
    </location>
</feature>
<feature type="compositionally biased region" description="Low complexity" evidence="2">
    <location>
        <begin position="165"/>
        <end position="177"/>
    </location>
</feature>
<dbReference type="RefSeq" id="XP_067759710.1">
    <property type="nucleotide sequence ID" value="XM_067903155.1"/>
</dbReference>
<evidence type="ECO:0000313" key="4">
    <source>
        <dbReference type="Proteomes" id="UP000674318"/>
    </source>
</evidence>
<keyword evidence="1" id="KW-0175">Coiled coil</keyword>
<evidence type="ECO:0000256" key="1">
    <source>
        <dbReference type="SAM" id="Coils"/>
    </source>
</evidence>
<dbReference type="Proteomes" id="UP000674318">
    <property type="component" value="Unassembled WGS sequence"/>
</dbReference>
<gene>
    <name evidence="3" type="ORF">JKF63_07214</name>
</gene>
<feature type="region of interest" description="Disordered" evidence="2">
    <location>
        <begin position="127"/>
        <end position="251"/>
    </location>
</feature>
<evidence type="ECO:0000313" key="3">
    <source>
        <dbReference type="EMBL" id="KAG5511618.1"/>
    </source>
</evidence>
<name>A0A836LL82_9TRYP</name>
<feature type="compositionally biased region" description="Polar residues" evidence="2">
    <location>
        <begin position="23"/>
        <end position="33"/>
    </location>
</feature>